<evidence type="ECO:0000256" key="5">
    <source>
        <dbReference type="ARBA" id="ARBA00022694"/>
    </source>
</evidence>
<name>A0ABU3NUC3_9FIRM</name>
<evidence type="ECO:0000256" key="8">
    <source>
        <dbReference type="ARBA" id="ARBA00022840"/>
    </source>
</evidence>
<evidence type="ECO:0000313" key="12">
    <source>
        <dbReference type="Proteomes" id="UP001254848"/>
    </source>
</evidence>
<comment type="subcellular location">
    <subcellularLocation>
        <location evidence="1">Cytoplasm</location>
    </subcellularLocation>
</comment>
<evidence type="ECO:0000256" key="7">
    <source>
        <dbReference type="ARBA" id="ARBA00022741"/>
    </source>
</evidence>
<keyword evidence="5" id="KW-0819">tRNA processing</keyword>
<evidence type="ECO:0000256" key="6">
    <source>
        <dbReference type="ARBA" id="ARBA00022723"/>
    </source>
</evidence>
<keyword evidence="9" id="KW-0460">Magnesium</keyword>
<keyword evidence="4" id="KW-0963">Cytoplasm</keyword>
<keyword evidence="7" id="KW-0547">Nucleotide-binding</keyword>
<proteinExistence type="inferred from homology"/>
<evidence type="ECO:0000256" key="1">
    <source>
        <dbReference type="ARBA" id="ARBA00004496"/>
    </source>
</evidence>
<evidence type="ECO:0000256" key="2">
    <source>
        <dbReference type="ARBA" id="ARBA00007599"/>
    </source>
</evidence>
<evidence type="ECO:0000256" key="3">
    <source>
        <dbReference type="ARBA" id="ARBA00019010"/>
    </source>
</evidence>
<protein>
    <recommendedName>
        <fullName evidence="3">tRNA threonylcarbamoyladenosine biosynthesis protein TsaE</fullName>
    </recommendedName>
    <alternativeName>
        <fullName evidence="10">t(6)A37 threonylcarbamoyladenosine biosynthesis protein TsaE</fullName>
    </alternativeName>
</protein>
<evidence type="ECO:0000256" key="10">
    <source>
        <dbReference type="ARBA" id="ARBA00032441"/>
    </source>
</evidence>
<sequence length="155" mass="16783">MLTIKTHDPAATRAFGRTLGRLLGKGDVVCLTGDLGAGKTLLVQGIAAGLGVSDDVTSPTFTILQVYETGRLPLYHFDLYRLDSPEELDNIGFAEYTGGDGAAVIEWADKFPAAMPEEHLLIELNRGDGESDRRIQLTPAGGRYRLLCEELSDKC</sequence>
<dbReference type="Proteomes" id="UP001254848">
    <property type="component" value="Unassembled WGS sequence"/>
</dbReference>
<dbReference type="InterPro" id="IPR003442">
    <property type="entry name" value="T6A_TsaE"/>
</dbReference>
<organism evidence="11 12">
    <name type="scientific">Anaeroselena agilis</name>
    <dbReference type="NCBI Taxonomy" id="3063788"/>
    <lineage>
        <taxon>Bacteria</taxon>
        <taxon>Bacillati</taxon>
        <taxon>Bacillota</taxon>
        <taxon>Negativicutes</taxon>
        <taxon>Acetonemataceae</taxon>
        <taxon>Anaeroselena</taxon>
    </lineage>
</organism>
<evidence type="ECO:0000256" key="9">
    <source>
        <dbReference type="ARBA" id="ARBA00022842"/>
    </source>
</evidence>
<keyword evidence="8" id="KW-0067">ATP-binding</keyword>
<accession>A0ABU3NUC3</accession>
<dbReference type="Pfam" id="PF02367">
    <property type="entry name" value="TsaE"/>
    <property type="match status" value="1"/>
</dbReference>
<dbReference type="PANTHER" id="PTHR33540:SF2">
    <property type="entry name" value="TRNA THREONYLCARBAMOYLADENOSINE BIOSYNTHESIS PROTEIN TSAE"/>
    <property type="match status" value="1"/>
</dbReference>
<comment type="caution">
    <text evidence="11">The sequence shown here is derived from an EMBL/GenBank/DDBJ whole genome shotgun (WGS) entry which is preliminary data.</text>
</comment>
<dbReference type="InterPro" id="IPR027417">
    <property type="entry name" value="P-loop_NTPase"/>
</dbReference>
<keyword evidence="6" id="KW-0479">Metal-binding</keyword>
<gene>
    <name evidence="11" type="primary">tsaE</name>
    <name evidence="11" type="ORF">Q4T40_02090</name>
</gene>
<keyword evidence="12" id="KW-1185">Reference proteome</keyword>
<dbReference type="RefSeq" id="WP_413778586.1">
    <property type="nucleotide sequence ID" value="NZ_JAUOZS010000001.1"/>
</dbReference>
<dbReference type="NCBIfam" id="TIGR00150">
    <property type="entry name" value="T6A_YjeE"/>
    <property type="match status" value="1"/>
</dbReference>
<dbReference type="EMBL" id="JAUOZS010000001">
    <property type="protein sequence ID" value="MDT8900025.1"/>
    <property type="molecule type" value="Genomic_DNA"/>
</dbReference>
<reference evidence="11 12" key="1">
    <citation type="submission" date="2023-07" db="EMBL/GenBank/DDBJ databases">
        <title>The novel representative of Negativicutes class, Anaeroselena agilis gen. nov. sp. nov.</title>
        <authorList>
            <person name="Prokofeva M.I."/>
            <person name="Elcheninov A.G."/>
            <person name="Klyukina A."/>
            <person name="Kublanov I.V."/>
            <person name="Frolov E.N."/>
            <person name="Podosokorskaya O.A."/>
        </authorList>
    </citation>
    <scope>NUCLEOTIDE SEQUENCE [LARGE SCALE GENOMIC DNA]</scope>
    <source>
        <strain evidence="11 12">4137-cl</strain>
    </source>
</reference>
<dbReference type="SUPFAM" id="SSF52540">
    <property type="entry name" value="P-loop containing nucleoside triphosphate hydrolases"/>
    <property type="match status" value="1"/>
</dbReference>
<evidence type="ECO:0000313" key="11">
    <source>
        <dbReference type="EMBL" id="MDT8900025.1"/>
    </source>
</evidence>
<evidence type="ECO:0000256" key="4">
    <source>
        <dbReference type="ARBA" id="ARBA00022490"/>
    </source>
</evidence>
<comment type="similarity">
    <text evidence="2">Belongs to the TsaE family.</text>
</comment>
<dbReference type="PANTHER" id="PTHR33540">
    <property type="entry name" value="TRNA THREONYLCARBAMOYLADENOSINE BIOSYNTHESIS PROTEIN TSAE"/>
    <property type="match status" value="1"/>
</dbReference>
<dbReference type="Gene3D" id="3.40.50.300">
    <property type="entry name" value="P-loop containing nucleotide triphosphate hydrolases"/>
    <property type="match status" value="1"/>
</dbReference>